<dbReference type="EMBL" id="BDIP01004985">
    <property type="protein sequence ID" value="GIQ89382.1"/>
    <property type="molecule type" value="Genomic_DNA"/>
</dbReference>
<accession>A0A9K3GNF6</accession>
<dbReference type="Proteomes" id="UP000265618">
    <property type="component" value="Unassembled WGS sequence"/>
</dbReference>
<keyword evidence="2" id="KW-1185">Reference proteome</keyword>
<gene>
    <name evidence="1" type="ORF">KIPB_011833</name>
</gene>
<dbReference type="AlphaFoldDB" id="A0A9K3GNF6"/>
<evidence type="ECO:0000313" key="2">
    <source>
        <dbReference type="Proteomes" id="UP000265618"/>
    </source>
</evidence>
<proteinExistence type="predicted"/>
<comment type="caution">
    <text evidence="1">The sequence shown here is derived from an EMBL/GenBank/DDBJ whole genome shotgun (WGS) entry which is preliminary data.</text>
</comment>
<organism evidence="1 2">
    <name type="scientific">Kipferlia bialata</name>
    <dbReference type="NCBI Taxonomy" id="797122"/>
    <lineage>
        <taxon>Eukaryota</taxon>
        <taxon>Metamonada</taxon>
        <taxon>Carpediemonas-like organisms</taxon>
        <taxon>Kipferlia</taxon>
    </lineage>
</organism>
<feature type="non-terminal residue" evidence="1">
    <location>
        <position position="101"/>
    </location>
</feature>
<evidence type="ECO:0000313" key="1">
    <source>
        <dbReference type="EMBL" id="GIQ89382.1"/>
    </source>
</evidence>
<name>A0A9K3GNF6_9EUKA</name>
<sequence>MSVLSPSQHMSGSSGPSDSEALWQSYVLIDPEDQSHSEFSIQGETLKFSGGSGDSSRKARSFHCPNVSSVDNATGMISAISNASVTPLFRGHSSTVLGLGA</sequence>
<reference evidence="1 2" key="1">
    <citation type="journal article" date="2018" name="PLoS ONE">
        <title>The draft genome of Kipferlia bialata reveals reductive genome evolution in fornicate parasites.</title>
        <authorList>
            <person name="Tanifuji G."/>
            <person name="Takabayashi S."/>
            <person name="Kume K."/>
            <person name="Takagi M."/>
            <person name="Nakayama T."/>
            <person name="Kamikawa R."/>
            <person name="Inagaki Y."/>
            <person name="Hashimoto T."/>
        </authorList>
    </citation>
    <scope>NUCLEOTIDE SEQUENCE [LARGE SCALE GENOMIC DNA]</scope>
    <source>
        <strain evidence="1">NY0173</strain>
    </source>
</reference>
<protein>
    <submittedName>
        <fullName evidence="1">Uncharacterized protein</fullName>
    </submittedName>
</protein>